<evidence type="ECO:0000313" key="1">
    <source>
        <dbReference type="EMBL" id="KAJ3520240.1"/>
    </source>
</evidence>
<dbReference type="Proteomes" id="UP001148629">
    <property type="component" value="Unassembled WGS sequence"/>
</dbReference>
<evidence type="ECO:0000313" key="2">
    <source>
        <dbReference type="Proteomes" id="UP001148629"/>
    </source>
</evidence>
<comment type="caution">
    <text evidence="1">The sequence shown here is derived from an EMBL/GenBank/DDBJ whole genome shotgun (WGS) entry which is preliminary data.</text>
</comment>
<protein>
    <submittedName>
        <fullName evidence="1">Uncharacterized protein</fullName>
    </submittedName>
</protein>
<sequence>METQHTPPRFQDLPFDVHFEMAKRMDYLSLLRLASTNRFFHKVLDPRTILDKPAMDDFFLDRERHYLEIGAELFACYNCYRFLPKMKFIKRRSFYRAKQPNRFCLDCAAKLKVYDHLKPVASAYIKELFYYFCHNCCRYQTESTKCQGSLIGKDSTDEEIAEALSLCTKPSRQPQGWEKLPAHVWANISSYLDYRDVIRLAQVSRTLNDTVKPTAWVPLPVRYRFVRDQWALDHQNAHTPGKYPCFMCSRLRPEIRFTQIQLGLVASHPQTAWMMSCESCVNLMGWSKRSLTRIEHRRREMCEICKCIKHGAIDRRTAYRDEEINREENLNRVFGERRTAFLEVFAEVAASTLVLMGYEPGHQTNQSPENNSQPWLVVLVHENTREILVMIRFRLKLQLHLLRRL</sequence>
<proteinExistence type="predicted"/>
<keyword evidence="2" id="KW-1185">Reference proteome</keyword>
<gene>
    <name evidence="1" type="ORF">NM208_g13794</name>
</gene>
<name>A0ACC1RIH9_9HYPO</name>
<reference evidence="1" key="1">
    <citation type="submission" date="2022-08" db="EMBL/GenBank/DDBJ databases">
        <title>Genome Sequence of Fusarium decemcellulare.</title>
        <authorList>
            <person name="Buettner E."/>
        </authorList>
    </citation>
    <scope>NUCLEOTIDE SEQUENCE</scope>
    <source>
        <strain evidence="1">Babe19</strain>
    </source>
</reference>
<accession>A0ACC1RIH9</accession>
<dbReference type="EMBL" id="JANRMS010002947">
    <property type="protein sequence ID" value="KAJ3520240.1"/>
    <property type="molecule type" value="Genomic_DNA"/>
</dbReference>
<organism evidence="1 2">
    <name type="scientific">Fusarium decemcellulare</name>
    <dbReference type="NCBI Taxonomy" id="57161"/>
    <lineage>
        <taxon>Eukaryota</taxon>
        <taxon>Fungi</taxon>
        <taxon>Dikarya</taxon>
        <taxon>Ascomycota</taxon>
        <taxon>Pezizomycotina</taxon>
        <taxon>Sordariomycetes</taxon>
        <taxon>Hypocreomycetidae</taxon>
        <taxon>Hypocreales</taxon>
        <taxon>Nectriaceae</taxon>
        <taxon>Fusarium</taxon>
        <taxon>Fusarium decemcellulare species complex</taxon>
    </lineage>
</organism>